<name>A0ABD5J755_9ACTN</name>
<dbReference type="RefSeq" id="WP_330788469.1">
    <property type="nucleotide sequence ID" value="NZ_JBIBGG010000006.1"/>
</dbReference>
<organism evidence="3 4">
    <name type="scientific">Streptomyces antimycoticus</name>
    <dbReference type="NCBI Taxonomy" id="68175"/>
    <lineage>
        <taxon>Bacteria</taxon>
        <taxon>Bacillati</taxon>
        <taxon>Actinomycetota</taxon>
        <taxon>Actinomycetes</taxon>
        <taxon>Kitasatosporales</taxon>
        <taxon>Streptomycetaceae</taxon>
        <taxon>Streptomyces</taxon>
        <taxon>Streptomyces violaceusniger group</taxon>
    </lineage>
</organism>
<protein>
    <recommendedName>
        <fullName evidence="2">MmyB-like transcription regulator ligand binding domain-containing protein</fullName>
    </recommendedName>
</protein>
<reference evidence="3 4" key="1">
    <citation type="submission" date="2023-11" db="EMBL/GenBank/DDBJ databases">
        <title>30 novel species of actinomycetes from the DSMZ collection.</title>
        <authorList>
            <person name="Nouioui I."/>
        </authorList>
    </citation>
    <scope>NUCLEOTIDE SEQUENCE [LARGE SCALE GENOMIC DNA]</scope>
    <source>
        <strain evidence="3 4">DSM 41602</strain>
    </source>
</reference>
<feature type="domain" description="MmyB-like transcription regulator ligand binding" evidence="2">
    <location>
        <begin position="3"/>
        <end position="59"/>
    </location>
</feature>
<accession>A0ABD5J755</accession>
<evidence type="ECO:0000313" key="4">
    <source>
        <dbReference type="Proteomes" id="UP001354649"/>
    </source>
</evidence>
<dbReference type="AlphaFoldDB" id="A0ABD5J755"/>
<feature type="compositionally biased region" description="Basic residues" evidence="1">
    <location>
        <begin position="60"/>
        <end position="82"/>
    </location>
</feature>
<evidence type="ECO:0000256" key="1">
    <source>
        <dbReference type="SAM" id="MobiDB-lite"/>
    </source>
</evidence>
<dbReference type="Gene3D" id="3.30.450.180">
    <property type="match status" value="1"/>
</dbReference>
<dbReference type="InterPro" id="IPR041413">
    <property type="entry name" value="MLTR_LBD"/>
</dbReference>
<feature type="region of interest" description="Disordered" evidence="1">
    <location>
        <begin position="58"/>
        <end position="172"/>
    </location>
</feature>
<proteinExistence type="predicted"/>
<feature type="compositionally biased region" description="Low complexity" evidence="1">
    <location>
        <begin position="112"/>
        <end position="122"/>
    </location>
</feature>
<dbReference type="Pfam" id="PF17765">
    <property type="entry name" value="MLTR_LBD"/>
    <property type="match status" value="1"/>
</dbReference>
<feature type="compositionally biased region" description="Basic residues" evidence="1">
    <location>
        <begin position="128"/>
        <end position="142"/>
    </location>
</feature>
<sequence length="211" mass="23724">MSVVAALLEASPEFAELWRSHEVDVTHHEDLKRYRHRELGELELYCQRLDDALDPDCCRRRGRHPGRTAHRARRLPRSRRPSSRGCPAQGRPRYPSCVGAPHPRTLRRCHPRPAALTPRAPRVLGRPAHVRNQRGHPPRKASRTSGSGIAPPKSSSLPEWPSRAGGPRLRIPSPCTHPCKYLASHVTDAAFHVASHMTSATRSTHPRRQQS</sequence>
<comment type="caution">
    <text evidence="3">The sequence shown here is derived from an EMBL/GenBank/DDBJ whole genome shotgun (WGS) entry which is preliminary data.</text>
</comment>
<evidence type="ECO:0000313" key="3">
    <source>
        <dbReference type="EMBL" id="MEE4584197.1"/>
    </source>
</evidence>
<gene>
    <name evidence="3" type="ORF">V2K49_13685</name>
</gene>
<feature type="compositionally biased region" description="Polar residues" evidence="1">
    <location>
        <begin position="143"/>
        <end position="157"/>
    </location>
</feature>
<dbReference type="Proteomes" id="UP001354649">
    <property type="component" value="Unassembled WGS sequence"/>
</dbReference>
<evidence type="ECO:0000259" key="2">
    <source>
        <dbReference type="Pfam" id="PF17765"/>
    </source>
</evidence>
<dbReference type="EMBL" id="JAZBJQ010000008">
    <property type="protein sequence ID" value="MEE4584197.1"/>
    <property type="molecule type" value="Genomic_DNA"/>
</dbReference>